<accession>A0A972FV23</accession>
<dbReference type="InterPro" id="IPR036583">
    <property type="entry name" value="23S_rRNA_IVS_sf"/>
</dbReference>
<dbReference type="CDD" id="cd16377">
    <property type="entry name" value="23S_rRNA_IVP_like"/>
    <property type="match status" value="1"/>
</dbReference>
<evidence type="ECO:0000313" key="2">
    <source>
        <dbReference type="Proteomes" id="UP000712080"/>
    </source>
</evidence>
<sequence length="125" mass="14654">MPFKFERLLVWQKAIDLSLEIDRISKKFPKEELYILNSQIKRATDSIALNIAEGSTSQSNPEFNRFLNYALRSDIEVVSCLFLAQKRNIISNEDFKQIYHKCEEILIMINALKRTITKNKLSNTR</sequence>
<reference evidence="1" key="1">
    <citation type="submission" date="2020-02" db="EMBL/GenBank/DDBJ databases">
        <title>Flavobacterium sp. genome.</title>
        <authorList>
            <person name="Jung H.S."/>
            <person name="Baek J.H."/>
            <person name="Jeon C.O."/>
        </authorList>
    </citation>
    <scope>NUCLEOTIDE SEQUENCE</scope>
    <source>
        <strain evidence="1">SE-s28</strain>
    </source>
</reference>
<dbReference type="SUPFAM" id="SSF158446">
    <property type="entry name" value="IVS-encoded protein-like"/>
    <property type="match status" value="1"/>
</dbReference>
<keyword evidence="2" id="KW-1185">Reference proteome</keyword>
<gene>
    <name evidence="1" type="ORF">G6047_13555</name>
</gene>
<dbReference type="Gene3D" id="1.20.1440.60">
    <property type="entry name" value="23S rRNA-intervening sequence"/>
    <property type="match status" value="1"/>
</dbReference>
<organism evidence="1 2">
    <name type="scientific">Flavobacterium silvaticum</name>
    <dbReference type="NCBI Taxonomy" id="1852020"/>
    <lineage>
        <taxon>Bacteria</taxon>
        <taxon>Pseudomonadati</taxon>
        <taxon>Bacteroidota</taxon>
        <taxon>Flavobacteriia</taxon>
        <taxon>Flavobacteriales</taxon>
        <taxon>Flavobacteriaceae</taxon>
        <taxon>Flavobacterium</taxon>
    </lineage>
</organism>
<dbReference type="RefSeq" id="WP_169528157.1">
    <property type="nucleotide sequence ID" value="NZ_JAAMPU010000107.1"/>
</dbReference>
<dbReference type="PANTHER" id="PTHR38471:SF2">
    <property type="entry name" value="FOUR HELIX BUNDLE PROTEIN"/>
    <property type="match status" value="1"/>
</dbReference>
<dbReference type="Proteomes" id="UP000712080">
    <property type="component" value="Unassembled WGS sequence"/>
</dbReference>
<dbReference type="InterPro" id="IPR012657">
    <property type="entry name" value="23S_rRNA-intervening_sequence"/>
</dbReference>
<dbReference type="PANTHER" id="PTHR38471">
    <property type="entry name" value="FOUR HELIX BUNDLE PROTEIN"/>
    <property type="match status" value="1"/>
</dbReference>
<proteinExistence type="predicted"/>
<evidence type="ECO:0000313" key="1">
    <source>
        <dbReference type="EMBL" id="NMH29063.1"/>
    </source>
</evidence>
<dbReference type="Pfam" id="PF05635">
    <property type="entry name" value="23S_rRNA_IVP"/>
    <property type="match status" value="1"/>
</dbReference>
<dbReference type="AlphaFoldDB" id="A0A972FV23"/>
<name>A0A972FV23_9FLAO</name>
<protein>
    <submittedName>
        <fullName evidence="1">Four helix bundle protein</fullName>
    </submittedName>
</protein>
<dbReference type="EMBL" id="JAAMPU010000107">
    <property type="protein sequence ID" value="NMH29063.1"/>
    <property type="molecule type" value="Genomic_DNA"/>
</dbReference>
<dbReference type="NCBIfam" id="TIGR02436">
    <property type="entry name" value="four helix bundle protein"/>
    <property type="match status" value="1"/>
</dbReference>
<comment type="caution">
    <text evidence="1">The sequence shown here is derived from an EMBL/GenBank/DDBJ whole genome shotgun (WGS) entry which is preliminary data.</text>
</comment>